<dbReference type="SUPFAM" id="SSF53756">
    <property type="entry name" value="UDP-Glycosyltransferase/glycogen phosphorylase"/>
    <property type="match status" value="1"/>
</dbReference>
<dbReference type="InterPro" id="IPR055259">
    <property type="entry name" value="YkvP/CgeB_Glyco_trans-like"/>
</dbReference>
<dbReference type="Pfam" id="PF13524">
    <property type="entry name" value="Glyco_trans_1_2"/>
    <property type="match status" value="1"/>
</dbReference>
<dbReference type="Proteomes" id="UP000008229">
    <property type="component" value="Chromosome"/>
</dbReference>
<dbReference type="OrthoDB" id="647453at2"/>
<evidence type="ECO:0000313" key="2">
    <source>
        <dbReference type="EMBL" id="ADB53741.1"/>
    </source>
</evidence>
<sequence length="341" mass="38185">MLTSAMRIGILTNLEATNSAYRAFPVAELAALGHEVIVDGRAEHAERARLFRCDVVHVYRYDSRPIQMLVRALRDAGVAIVWDVDDDLGAIPDASPTRHAKGGMQEQRLLRDVAAMAHLADVVTTTSMPLADSYRRVGADCVHIVENFLPRLYTAGPARPHAGIVIGWVASGEHLHDLEHLRVREWLESVLEREPDVRVRSIGIDLGLPRDRYEREIAVAYRDLGQRIAEFDIAIAPLDDIQFNRARSNVKLKEYAAAGVPWLASPIGPYRGLGEKQGGRLVPNHGWAAAVERLVHKPRERRKLAKRGLSWARGQTAAYNLERWEAPLAEAVQRARRRSPR</sequence>
<dbReference type="eggNOG" id="COG0438">
    <property type="taxonomic scope" value="Bacteria"/>
</dbReference>
<dbReference type="KEGG" id="cwo:Cwoe_5335"/>
<dbReference type="RefSeq" id="WP_012936792.1">
    <property type="nucleotide sequence ID" value="NC_013739.1"/>
</dbReference>
<proteinExistence type="predicted"/>
<evidence type="ECO:0000259" key="1">
    <source>
        <dbReference type="Pfam" id="PF13524"/>
    </source>
</evidence>
<dbReference type="STRING" id="469383.Cwoe_5335"/>
<dbReference type="AlphaFoldDB" id="D3FFE8"/>
<keyword evidence="3" id="KW-1185">Reference proteome</keyword>
<accession>D3FFE8</accession>
<name>D3FFE8_CONWI</name>
<organism evidence="2 3">
    <name type="scientific">Conexibacter woesei (strain DSM 14684 / CCUG 47730 / CIP 108061 / JCM 11494 / NBRC 100937 / ID131577)</name>
    <dbReference type="NCBI Taxonomy" id="469383"/>
    <lineage>
        <taxon>Bacteria</taxon>
        <taxon>Bacillati</taxon>
        <taxon>Actinomycetota</taxon>
        <taxon>Thermoleophilia</taxon>
        <taxon>Solirubrobacterales</taxon>
        <taxon>Conexibacteraceae</taxon>
        <taxon>Conexibacter</taxon>
    </lineage>
</organism>
<protein>
    <recommendedName>
        <fullName evidence="1">Spore protein YkvP/CgeB glycosyl transferase-like domain-containing protein</fullName>
    </recommendedName>
</protein>
<dbReference type="Gene3D" id="3.40.50.2000">
    <property type="entry name" value="Glycogen Phosphorylase B"/>
    <property type="match status" value="1"/>
</dbReference>
<evidence type="ECO:0000313" key="3">
    <source>
        <dbReference type="Proteomes" id="UP000008229"/>
    </source>
</evidence>
<dbReference type="EMBL" id="CP001854">
    <property type="protein sequence ID" value="ADB53741.1"/>
    <property type="molecule type" value="Genomic_DNA"/>
</dbReference>
<gene>
    <name evidence="2" type="ordered locus">Cwoe_5335</name>
</gene>
<dbReference type="HOGENOM" id="CLU_813069_0_0_11"/>
<reference evidence="3" key="2">
    <citation type="submission" date="2010-01" db="EMBL/GenBank/DDBJ databases">
        <title>The complete genome of Conexibacter woesei DSM 14684.</title>
        <authorList>
            <consortium name="US DOE Joint Genome Institute (JGI-PGF)"/>
            <person name="Lucas S."/>
            <person name="Copeland A."/>
            <person name="Lapidus A."/>
            <person name="Glavina del Rio T."/>
            <person name="Dalin E."/>
            <person name="Tice H."/>
            <person name="Bruce D."/>
            <person name="Goodwin L."/>
            <person name="Pitluck S."/>
            <person name="Kyrpides N."/>
            <person name="Mavromatis K."/>
            <person name="Ivanova N."/>
            <person name="Mikhailova N."/>
            <person name="Chertkov O."/>
            <person name="Brettin T."/>
            <person name="Detter J.C."/>
            <person name="Han C."/>
            <person name="Larimer F."/>
            <person name="Land M."/>
            <person name="Hauser L."/>
            <person name="Markowitz V."/>
            <person name="Cheng J.-F."/>
            <person name="Hugenholtz P."/>
            <person name="Woyke T."/>
            <person name="Wu D."/>
            <person name="Pukall R."/>
            <person name="Steenblock K."/>
            <person name="Schneider S."/>
            <person name="Klenk H.-P."/>
            <person name="Eisen J.A."/>
        </authorList>
    </citation>
    <scope>NUCLEOTIDE SEQUENCE [LARGE SCALE GENOMIC DNA]</scope>
    <source>
        <strain evidence="3">DSM 14684 / CIP 108061 / JCM 11494 / NBRC 100937 / ID131577</strain>
    </source>
</reference>
<feature type="domain" description="Spore protein YkvP/CgeB glycosyl transferase-like" evidence="1">
    <location>
        <begin position="184"/>
        <end position="310"/>
    </location>
</feature>
<reference evidence="2 3" key="1">
    <citation type="journal article" date="2010" name="Stand. Genomic Sci.">
        <title>Complete genome sequence of Conexibacter woesei type strain (ID131577).</title>
        <authorList>
            <person name="Pukall R."/>
            <person name="Lapidus A."/>
            <person name="Glavina Del Rio T."/>
            <person name="Copeland A."/>
            <person name="Tice H."/>
            <person name="Cheng J.-F."/>
            <person name="Lucas S."/>
            <person name="Chen F."/>
            <person name="Nolan M."/>
            <person name="Bruce D."/>
            <person name="Goodwin L."/>
            <person name="Pitluck S."/>
            <person name="Mavromatis K."/>
            <person name="Ivanova N."/>
            <person name="Ovchinnikova G."/>
            <person name="Pati A."/>
            <person name="Chen A."/>
            <person name="Palaniappan K."/>
            <person name="Land M."/>
            <person name="Hauser L."/>
            <person name="Chang Y.-J."/>
            <person name="Jeffries C.D."/>
            <person name="Chain P."/>
            <person name="Meincke L."/>
            <person name="Sims D."/>
            <person name="Brettin T."/>
            <person name="Detter J.C."/>
            <person name="Rohde M."/>
            <person name="Goeker M."/>
            <person name="Bristow J."/>
            <person name="Eisen J.A."/>
            <person name="Markowitz V."/>
            <person name="Kyrpides N.C."/>
            <person name="Klenk H.-P."/>
            <person name="Hugenholtz P."/>
        </authorList>
    </citation>
    <scope>NUCLEOTIDE SEQUENCE [LARGE SCALE GENOMIC DNA]</scope>
    <source>
        <strain evidence="3">DSM 14684 / CIP 108061 / JCM 11494 / NBRC 100937 / ID131577</strain>
    </source>
</reference>